<dbReference type="Proteomes" id="UP000717624">
    <property type="component" value="Unassembled WGS sequence"/>
</dbReference>
<dbReference type="PANTHER" id="PTHR45138">
    <property type="entry name" value="REGULATORY COMPONENTS OF SENSORY TRANSDUCTION SYSTEM"/>
    <property type="match status" value="1"/>
</dbReference>
<dbReference type="GO" id="GO:0052621">
    <property type="term" value="F:diguanylate cyclase activity"/>
    <property type="evidence" value="ECO:0007669"/>
    <property type="project" value="TreeGrafter"/>
</dbReference>
<evidence type="ECO:0000256" key="1">
    <source>
        <dbReference type="SAM" id="Phobius"/>
    </source>
</evidence>
<dbReference type="NCBIfam" id="TIGR00254">
    <property type="entry name" value="GGDEF"/>
    <property type="match status" value="1"/>
</dbReference>
<dbReference type="InterPro" id="IPR050469">
    <property type="entry name" value="Diguanylate_Cyclase"/>
</dbReference>
<dbReference type="Gene3D" id="3.30.70.270">
    <property type="match status" value="1"/>
</dbReference>
<organism evidence="3 4">
    <name type="scientific">Brevibacillus fulvus</name>
    <dbReference type="NCBI Taxonomy" id="1125967"/>
    <lineage>
        <taxon>Bacteria</taxon>
        <taxon>Bacillati</taxon>
        <taxon>Bacillota</taxon>
        <taxon>Bacilli</taxon>
        <taxon>Bacillales</taxon>
        <taxon>Paenibacillaceae</taxon>
        <taxon>Brevibacillus</taxon>
    </lineage>
</organism>
<dbReference type="EMBL" id="JAFBEB010000002">
    <property type="protein sequence ID" value="MBM7589448.1"/>
    <property type="molecule type" value="Genomic_DNA"/>
</dbReference>
<dbReference type="PROSITE" id="PS50887">
    <property type="entry name" value="GGDEF"/>
    <property type="match status" value="1"/>
</dbReference>
<dbReference type="GO" id="GO:1902201">
    <property type="term" value="P:negative regulation of bacterial-type flagellum-dependent cell motility"/>
    <property type="evidence" value="ECO:0007669"/>
    <property type="project" value="TreeGrafter"/>
</dbReference>
<reference evidence="3" key="1">
    <citation type="submission" date="2021-01" db="EMBL/GenBank/DDBJ databases">
        <title>Genomic Encyclopedia of Type Strains, Phase IV (KMG-IV): sequencing the most valuable type-strain genomes for metagenomic binning, comparative biology and taxonomic classification.</title>
        <authorList>
            <person name="Goeker M."/>
        </authorList>
    </citation>
    <scope>NUCLEOTIDE SEQUENCE</scope>
    <source>
        <strain evidence="3">DSM 25523</strain>
    </source>
</reference>
<evidence type="ECO:0000313" key="3">
    <source>
        <dbReference type="EMBL" id="MBM7589448.1"/>
    </source>
</evidence>
<protein>
    <submittedName>
        <fullName evidence="3">Diguanylate cyclase (GGDEF)-like protein</fullName>
    </submittedName>
</protein>
<keyword evidence="4" id="KW-1185">Reference proteome</keyword>
<feature type="domain" description="GGDEF" evidence="2">
    <location>
        <begin position="86"/>
        <end position="210"/>
    </location>
</feature>
<dbReference type="PANTHER" id="PTHR45138:SF9">
    <property type="entry name" value="DIGUANYLATE CYCLASE DGCM-RELATED"/>
    <property type="match status" value="1"/>
</dbReference>
<dbReference type="InterPro" id="IPR029787">
    <property type="entry name" value="Nucleotide_cyclase"/>
</dbReference>
<keyword evidence="1" id="KW-0812">Transmembrane</keyword>
<proteinExistence type="predicted"/>
<feature type="transmembrane region" description="Helical" evidence="1">
    <location>
        <begin position="5"/>
        <end position="22"/>
    </location>
</feature>
<sequence>MTYRWLGAVLFTLPSFLLLFIYEHHELSFMGWVLLGIAACAGFFLGNHYEQIRLLAYQDSLTGTLVNRRFVEMLEKEIKTAKRLNYQVTLLFIDLDNFKNYNDKYGHLAGDQILRKFAELLKQNVRKNDVVGRWGGEEFVVLLPQADTQQGMRIGERIRSSVRTELNGVTVSIGLATFPHHAENAMELAMVADTCMYEAKKKKDCLLTVM</sequence>
<feature type="transmembrane region" description="Helical" evidence="1">
    <location>
        <begin position="28"/>
        <end position="46"/>
    </location>
</feature>
<dbReference type="InterPro" id="IPR000160">
    <property type="entry name" value="GGDEF_dom"/>
</dbReference>
<dbReference type="GO" id="GO:0043709">
    <property type="term" value="P:cell adhesion involved in single-species biofilm formation"/>
    <property type="evidence" value="ECO:0007669"/>
    <property type="project" value="TreeGrafter"/>
</dbReference>
<evidence type="ECO:0000259" key="2">
    <source>
        <dbReference type="PROSITE" id="PS50887"/>
    </source>
</evidence>
<dbReference type="AlphaFoldDB" id="A0A938XSA3"/>
<dbReference type="SUPFAM" id="SSF55073">
    <property type="entry name" value="Nucleotide cyclase"/>
    <property type="match status" value="1"/>
</dbReference>
<dbReference type="Pfam" id="PF00990">
    <property type="entry name" value="GGDEF"/>
    <property type="match status" value="1"/>
</dbReference>
<dbReference type="GO" id="GO:0005886">
    <property type="term" value="C:plasma membrane"/>
    <property type="evidence" value="ECO:0007669"/>
    <property type="project" value="TreeGrafter"/>
</dbReference>
<name>A0A938XSA3_9BACL</name>
<accession>A0A938XSA3</accession>
<dbReference type="FunFam" id="3.30.70.270:FF:000001">
    <property type="entry name" value="Diguanylate cyclase domain protein"/>
    <property type="match status" value="1"/>
</dbReference>
<keyword evidence="1" id="KW-0472">Membrane</keyword>
<evidence type="ECO:0000313" key="4">
    <source>
        <dbReference type="Proteomes" id="UP000717624"/>
    </source>
</evidence>
<gene>
    <name evidence="3" type="ORF">JOD01_001046</name>
</gene>
<comment type="caution">
    <text evidence="3">The sequence shown here is derived from an EMBL/GenBank/DDBJ whole genome shotgun (WGS) entry which is preliminary data.</text>
</comment>
<dbReference type="InterPro" id="IPR043128">
    <property type="entry name" value="Rev_trsase/Diguanyl_cyclase"/>
</dbReference>
<dbReference type="RefSeq" id="WP_239565200.1">
    <property type="nucleotide sequence ID" value="NZ_BAABIN010000015.1"/>
</dbReference>
<dbReference type="CDD" id="cd01949">
    <property type="entry name" value="GGDEF"/>
    <property type="match status" value="1"/>
</dbReference>
<keyword evidence="1" id="KW-1133">Transmembrane helix</keyword>
<dbReference type="SMART" id="SM00267">
    <property type="entry name" value="GGDEF"/>
    <property type="match status" value="1"/>
</dbReference>